<feature type="non-terminal residue" evidence="1">
    <location>
        <position position="1"/>
    </location>
</feature>
<dbReference type="Proteomes" id="UP001196413">
    <property type="component" value="Unassembled WGS sequence"/>
</dbReference>
<dbReference type="EMBL" id="JAHQIW010001684">
    <property type="protein sequence ID" value="KAJ1353329.1"/>
    <property type="molecule type" value="Genomic_DNA"/>
</dbReference>
<dbReference type="AlphaFoldDB" id="A0AAD5MT87"/>
<reference evidence="1" key="1">
    <citation type="submission" date="2021-06" db="EMBL/GenBank/DDBJ databases">
        <title>Parelaphostrongylus tenuis whole genome reference sequence.</title>
        <authorList>
            <person name="Garwood T.J."/>
            <person name="Larsen P.A."/>
            <person name="Fountain-Jones N.M."/>
            <person name="Garbe J.R."/>
            <person name="Macchietto M.G."/>
            <person name="Kania S.A."/>
            <person name="Gerhold R.W."/>
            <person name="Richards J.E."/>
            <person name="Wolf T.M."/>
        </authorList>
    </citation>
    <scope>NUCLEOTIDE SEQUENCE</scope>
    <source>
        <strain evidence="1">MNPRO001-30</strain>
        <tissue evidence="1">Meninges</tissue>
    </source>
</reference>
<accession>A0AAD5MT87</accession>
<proteinExistence type="predicted"/>
<evidence type="ECO:0000313" key="2">
    <source>
        <dbReference type="Proteomes" id="UP001196413"/>
    </source>
</evidence>
<sequence>GPPGSKIEVVFVNYTENLSLDGCAYAGVEIKTSADKRHTGYRQARTVRMQIL</sequence>
<evidence type="ECO:0000313" key="1">
    <source>
        <dbReference type="EMBL" id="KAJ1353329.1"/>
    </source>
</evidence>
<keyword evidence="2" id="KW-1185">Reference proteome</keyword>
<protein>
    <submittedName>
        <fullName evidence="1">Uncharacterized protein</fullName>
    </submittedName>
</protein>
<gene>
    <name evidence="1" type="ORF">KIN20_009935</name>
</gene>
<comment type="caution">
    <text evidence="1">The sequence shown here is derived from an EMBL/GenBank/DDBJ whole genome shotgun (WGS) entry which is preliminary data.</text>
</comment>
<organism evidence="1 2">
    <name type="scientific">Parelaphostrongylus tenuis</name>
    <name type="common">Meningeal worm</name>
    <dbReference type="NCBI Taxonomy" id="148309"/>
    <lineage>
        <taxon>Eukaryota</taxon>
        <taxon>Metazoa</taxon>
        <taxon>Ecdysozoa</taxon>
        <taxon>Nematoda</taxon>
        <taxon>Chromadorea</taxon>
        <taxon>Rhabditida</taxon>
        <taxon>Rhabditina</taxon>
        <taxon>Rhabditomorpha</taxon>
        <taxon>Strongyloidea</taxon>
        <taxon>Metastrongylidae</taxon>
        <taxon>Parelaphostrongylus</taxon>
    </lineage>
</organism>
<name>A0AAD5MT87_PARTN</name>